<keyword evidence="6" id="KW-1185">Reference proteome</keyword>
<dbReference type="Pfam" id="PF02801">
    <property type="entry name" value="Ketoacyl-synt_C"/>
    <property type="match status" value="1"/>
</dbReference>
<dbReference type="PROSITE" id="PS52004">
    <property type="entry name" value="KS3_2"/>
    <property type="match status" value="1"/>
</dbReference>
<feature type="domain" description="Ketosynthase family 3 (KS3)" evidence="4">
    <location>
        <begin position="2"/>
        <end position="394"/>
    </location>
</feature>
<sequence>MSERIVITGLGLVSSIGVDPKTYWKTLLEATSSLPEEYPYTRFEYMRNRRCYYVREQKPPSFSVVGDSLGKASDFAIRASQMALQDAGLLNSTESSSIGISIGTAMGDADLIENSREKSLQVSGIEAFNFKVASSLGCQFVLSGPNLSVSTACSSGTYSVSLAIEAIRSGWADVMLVGGAEAFSRVVQACFNRLEALDFEVCRPFDAQRGGTVTGEGAAILVLESESHARRRGWFDYYAQVKGCGWSCDGYHPTAPDPTGQHPKAALQRALAEAELSVNEIDCVIPHGTGTVLNDLMESNMLAEMLGDRIDQVLVCALKSKIGHTGGAAGAFSCLTAAMILKHGIVPPTANITTVDSKCSLKLHRNAPIQALIRNVLINAYAFGGNNISLIMGAVS</sequence>
<evidence type="ECO:0000313" key="5">
    <source>
        <dbReference type="EMBL" id="MCC5603264.1"/>
    </source>
</evidence>
<dbReference type="SUPFAM" id="SSF53901">
    <property type="entry name" value="Thiolase-like"/>
    <property type="match status" value="2"/>
</dbReference>
<dbReference type="Pfam" id="PF00109">
    <property type="entry name" value="ketoacyl-synt"/>
    <property type="match status" value="1"/>
</dbReference>
<organism evidence="5 6">
    <name type="scientific">Nostoc favosum CHAB5714</name>
    <dbReference type="NCBI Taxonomy" id="2780399"/>
    <lineage>
        <taxon>Bacteria</taxon>
        <taxon>Bacillati</taxon>
        <taxon>Cyanobacteriota</taxon>
        <taxon>Cyanophyceae</taxon>
        <taxon>Nostocales</taxon>
        <taxon>Nostocaceae</taxon>
        <taxon>Nostoc</taxon>
        <taxon>Nostoc favosum</taxon>
    </lineage>
</organism>
<evidence type="ECO:0000313" key="6">
    <source>
        <dbReference type="Proteomes" id="UP001199525"/>
    </source>
</evidence>
<dbReference type="EMBL" id="JAIVFQ010000072">
    <property type="protein sequence ID" value="MCC5603264.1"/>
    <property type="molecule type" value="Genomic_DNA"/>
</dbReference>
<evidence type="ECO:0000256" key="1">
    <source>
        <dbReference type="ARBA" id="ARBA00008467"/>
    </source>
</evidence>
<dbReference type="RefSeq" id="WP_229488825.1">
    <property type="nucleotide sequence ID" value="NZ_JAIVFQ010000072.1"/>
</dbReference>
<dbReference type="SMART" id="SM00825">
    <property type="entry name" value="PKS_KS"/>
    <property type="match status" value="1"/>
</dbReference>
<comment type="similarity">
    <text evidence="1 3">Belongs to the thiolase-like superfamily. Beta-ketoacyl-ACP synthases family.</text>
</comment>
<dbReference type="InterPro" id="IPR016039">
    <property type="entry name" value="Thiolase-like"/>
</dbReference>
<dbReference type="CDD" id="cd00834">
    <property type="entry name" value="KAS_I_II"/>
    <property type="match status" value="1"/>
</dbReference>
<comment type="caution">
    <text evidence="5">The sequence shown here is derived from an EMBL/GenBank/DDBJ whole genome shotgun (WGS) entry which is preliminary data.</text>
</comment>
<dbReference type="PANTHER" id="PTHR11712:SF325">
    <property type="entry name" value="3-OXOACYL-(ACYL-CARRIER-PROTEIN) SYNTHASE II FABF"/>
    <property type="match status" value="1"/>
</dbReference>
<dbReference type="InterPro" id="IPR020841">
    <property type="entry name" value="PKS_Beta-ketoAc_synthase_dom"/>
</dbReference>
<evidence type="ECO:0000256" key="2">
    <source>
        <dbReference type="ARBA" id="ARBA00022679"/>
    </source>
</evidence>
<dbReference type="PANTHER" id="PTHR11712">
    <property type="entry name" value="POLYKETIDE SYNTHASE-RELATED"/>
    <property type="match status" value="1"/>
</dbReference>
<dbReference type="InterPro" id="IPR000794">
    <property type="entry name" value="Beta-ketoacyl_synthase"/>
</dbReference>
<dbReference type="InterPro" id="IPR014030">
    <property type="entry name" value="Ketoacyl_synth_N"/>
</dbReference>
<proteinExistence type="inferred from homology"/>
<gene>
    <name evidence="5" type="ORF">LC586_29745</name>
</gene>
<dbReference type="Gene3D" id="3.40.47.10">
    <property type="match status" value="1"/>
</dbReference>
<reference evidence="5 6" key="1">
    <citation type="journal article" date="2021" name="Microorganisms">
        <title>Genome Evolution of Filamentous Cyanobacterium Nostoc Species: From Facultative Symbiosis to Free Living.</title>
        <authorList>
            <person name="Huo D."/>
            <person name="Li H."/>
            <person name="Cai F."/>
            <person name="Guo X."/>
            <person name="Qiao Z."/>
            <person name="Wang W."/>
            <person name="Yu G."/>
            <person name="Li R."/>
        </authorList>
    </citation>
    <scope>NUCLEOTIDE SEQUENCE [LARGE SCALE GENOMIC DNA]</scope>
    <source>
        <strain evidence="5 6">CHAB 5714</strain>
    </source>
</reference>
<evidence type="ECO:0000259" key="4">
    <source>
        <dbReference type="PROSITE" id="PS52004"/>
    </source>
</evidence>
<dbReference type="InterPro" id="IPR014031">
    <property type="entry name" value="Ketoacyl_synth_C"/>
</dbReference>
<accession>A0ABS8IGG3</accession>
<evidence type="ECO:0000256" key="3">
    <source>
        <dbReference type="RuleBase" id="RU003694"/>
    </source>
</evidence>
<keyword evidence="2 3" id="KW-0808">Transferase</keyword>
<dbReference type="PROSITE" id="PS00606">
    <property type="entry name" value="KS3_1"/>
    <property type="match status" value="1"/>
</dbReference>
<name>A0ABS8IGG3_9NOSO</name>
<protein>
    <submittedName>
        <fullName evidence="5">Beta-ketoacyl-[acyl-carrier-protein] synthase family protein</fullName>
    </submittedName>
</protein>
<dbReference type="Proteomes" id="UP001199525">
    <property type="component" value="Unassembled WGS sequence"/>
</dbReference>
<dbReference type="InterPro" id="IPR018201">
    <property type="entry name" value="Ketoacyl_synth_AS"/>
</dbReference>